<keyword evidence="2" id="KW-1185">Reference proteome</keyword>
<organism evidence="1 2">
    <name type="scientific">Stegodyphus mimosarum</name>
    <name type="common">African social velvet spider</name>
    <dbReference type="NCBI Taxonomy" id="407821"/>
    <lineage>
        <taxon>Eukaryota</taxon>
        <taxon>Metazoa</taxon>
        <taxon>Ecdysozoa</taxon>
        <taxon>Arthropoda</taxon>
        <taxon>Chelicerata</taxon>
        <taxon>Arachnida</taxon>
        <taxon>Araneae</taxon>
        <taxon>Araneomorphae</taxon>
        <taxon>Entelegynae</taxon>
        <taxon>Eresoidea</taxon>
        <taxon>Eresidae</taxon>
        <taxon>Stegodyphus</taxon>
    </lineage>
</organism>
<accession>A0A087U1A1</accession>
<protein>
    <submittedName>
        <fullName evidence="1">Uncharacterized protein</fullName>
    </submittedName>
</protein>
<dbReference type="OrthoDB" id="6425138at2759"/>
<evidence type="ECO:0000313" key="2">
    <source>
        <dbReference type="Proteomes" id="UP000054359"/>
    </source>
</evidence>
<dbReference type="EMBL" id="KK117690">
    <property type="protein sequence ID" value="KFM71140.1"/>
    <property type="molecule type" value="Genomic_DNA"/>
</dbReference>
<dbReference type="Proteomes" id="UP000054359">
    <property type="component" value="Unassembled WGS sequence"/>
</dbReference>
<sequence>MNPFMNIDKAQVQIQEELVELSTNETLKSSSQNGEHLTEFFFSK</sequence>
<evidence type="ECO:0000313" key="1">
    <source>
        <dbReference type="EMBL" id="KFM71140.1"/>
    </source>
</evidence>
<gene>
    <name evidence="1" type="ORF">X975_11040</name>
</gene>
<reference evidence="1 2" key="1">
    <citation type="submission" date="2013-11" db="EMBL/GenBank/DDBJ databases">
        <title>Genome sequencing of Stegodyphus mimosarum.</title>
        <authorList>
            <person name="Bechsgaard J."/>
        </authorList>
    </citation>
    <scope>NUCLEOTIDE SEQUENCE [LARGE SCALE GENOMIC DNA]</scope>
</reference>
<name>A0A087U1A1_STEMI</name>
<feature type="non-terminal residue" evidence="1">
    <location>
        <position position="44"/>
    </location>
</feature>
<dbReference type="AlphaFoldDB" id="A0A087U1A1"/>
<proteinExistence type="predicted"/>